<name>A0A811KRU2_9BILA</name>
<feature type="signal peptide" evidence="1">
    <location>
        <begin position="1"/>
        <end position="21"/>
    </location>
</feature>
<dbReference type="AlphaFoldDB" id="A0A811KRU2"/>
<organism evidence="2 3">
    <name type="scientific">Bursaphelenchus okinawaensis</name>
    <dbReference type="NCBI Taxonomy" id="465554"/>
    <lineage>
        <taxon>Eukaryota</taxon>
        <taxon>Metazoa</taxon>
        <taxon>Ecdysozoa</taxon>
        <taxon>Nematoda</taxon>
        <taxon>Chromadorea</taxon>
        <taxon>Rhabditida</taxon>
        <taxon>Tylenchina</taxon>
        <taxon>Tylenchomorpha</taxon>
        <taxon>Aphelenchoidea</taxon>
        <taxon>Aphelenchoididae</taxon>
        <taxon>Bursaphelenchus</taxon>
    </lineage>
</organism>
<reference evidence="2" key="1">
    <citation type="submission" date="2020-09" db="EMBL/GenBank/DDBJ databases">
        <authorList>
            <person name="Kikuchi T."/>
        </authorList>
    </citation>
    <scope>NUCLEOTIDE SEQUENCE</scope>
    <source>
        <strain evidence="2">SH1</strain>
    </source>
</reference>
<keyword evidence="3" id="KW-1185">Reference proteome</keyword>
<evidence type="ECO:0000256" key="1">
    <source>
        <dbReference type="SAM" id="SignalP"/>
    </source>
</evidence>
<evidence type="ECO:0000313" key="2">
    <source>
        <dbReference type="EMBL" id="CAD5218879.1"/>
    </source>
</evidence>
<dbReference type="Proteomes" id="UP000783686">
    <property type="component" value="Unassembled WGS sequence"/>
</dbReference>
<dbReference type="EMBL" id="CAJFCW020000004">
    <property type="protein sequence ID" value="CAG9112037.1"/>
    <property type="molecule type" value="Genomic_DNA"/>
</dbReference>
<protein>
    <submittedName>
        <fullName evidence="2">Uncharacterized protein</fullName>
    </submittedName>
</protein>
<gene>
    <name evidence="2" type="ORF">BOKJ2_LOCUS8089</name>
</gene>
<dbReference type="Proteomes" id="UP000614601">
    <property type="component" value="Unassembled WGS sequence"/>
</dbReference>
<feature type="chain" id="PRO_5044131679" evidence="1">
    <location>
        <begin position="22"/>
        <end position="89"/>
    </location>
</feature>
<sequence length="89" mass="10118">MFRQLALFILWLVCLQVRCQAQLPGFSNPPDFNSGPFLNPPMDVGMLPIPPVPPINLDDSNIEQSETVEVLRNFRDNNRRVVNNRLVTA</sequence>
<evidence type="ECO:0000313" key="3">
    <source>
        <dbReference type="Proteomes" id="UP000614601"/>
    </source>
</evidence>
<accession>A0A811KRU2</accession>
<comment type="caution">
    <text evidence="2">The sequence shown here is derived from an EMBL/GenBank/DDBJ whole genome shotgun (WGS) entry which is preliminary data.</text>
</comment>
<dbReference type="EMBL" id="CAJFDH010000004">
    <property type="protein sequence ID" value="CAD5218879.1"/>
    <property type="molecule type" value="Genomic_DNA"/>
</dbReference>
<keyword evidence="1" id="KW-0732">Signal</keyword>
<proteinExistence type="predicted"/>